<protein>
    <recommendedName>
        <fullName evidence="3">Nucleotidyltransferase family protein</fullName>
    </recommendedName>
</protein>
<gene>
    <name evidence="1" type="ORF">DHW61_04155</name>
</gene>
<dbReference type="Proteomes" id="UP000262969">
    <property type="component" value="Unassembled WGS sequence"/>
</dbReference>
<reference evidence="1 2" key="1">
    <citation type="journal article" date="2018" name="Nat. Biotechnol.">
        <title>A standardized bacterial taxonomy based on genome phylogeny substantially revises the tree of life.</title>
        <authorList>
            <person name="Parks D.H."/>
            <person name="Chuvochina M."/>
            <person name="Waite D.W."/>
            <person name="Rinke C."/>
            <person name="Skarshewski A."/>
            <person name="Chaumeil P.A."/>
            <person name="Hugenholtz P."/>
        </authorList>
    </citation>
    <scope>NUCLEOTIDE SEQUENCE [LARGE SCALE GENOMIC DNA]</scope>
    <source>
        <strain evidence="1">UBA11728</strain>
    </source>
</reference>
<evidence type="ECO:0008006" key="3">
    <source>
        <dbReference type="Google" id="ProtNLM"/>
    </source>
</evidence>
<dbReference type="InterPro" id="IPR039498">
    <property type="entry name" value="NTP_transf_5"/>
</dbReference>
<dbReference type="EMBL" id="DPVV01000145">
    <property type="protein sequence ID" value="HCL01599.1"/>
    <property type="molecule type" value="Genomic_DNA"/>
</dbReference>
<dbReference type="Pfam" id="PF14907">
    <property type="entry name" value="NTP_transf_5"/>
    <property type="match status" value="1"/>
</dbReference>
<accession>A0A3D2X374</accession>
<evidence type="ECO:0000313" key="2">
    <source>
        <dbReference type="Proteomes" id="UP000262969"/>
    </source>
</evidence>
<evidence type="ECO:0000313" key="1">
    <source>
        <dbReference type="EMBL" id="HCL01599.1"/>
    </source>
</evidence>
<dbReference type="AlphaFoldDB" id="A0A3D2X374"/>
<organism evidence="1 2">
    <name type="scientific">Lachnoclostridium phytofermentans</name>
    <dbReference type="NCBI Taxonomy" id="66219"/>
    <lineage>
        <taxon>Bacteria</taxon>
        <taxon>Bacillati</taxon>
        <taxon>Bacillota</taxon>
        <taxon>Clostridia</taxon>
        <taxon>Lachnospirales</taxon>
        <taxon>Lachnospiraceae</taxon>
    </lineage>
</organism>
<comment type="caution">
    <text evidence="1">The sequence shown here is derived from an EMBL/GenBank/DDBJ whole genome shotgun (WGS) entry which is preliminary data.</text>
</comment>
<feature type="non-terminal residue" evidence="1">
    <location>
        <position position="179"/>
    </location>
</feature>
<proteinExistence type="predicted"/>
<name>A0A3D2X374_9FIRM</name>
<dbReference type="Gene3D" id="3.30.460.40">
    <property type="match status" value="1"/>
</dbReference>
<sequence>MNIKPRAEKGEVSEIMEVYNERIVTFVIYNEIASILNDLDFPCCIVKGKPLSKQAYNDFLTRKSGDVDFLMSKKNIVNFERVLIKHGFTSASNDRANRILCLSSSHQIPSYQKLKGGIHIEADINFDIFWGEYKGNRINIDEFILDAVEMDVYGSQIKTLPPLKAMVQLILHHYKEMNS</sequence>